<dbReference type="RefSeq" id="WP_132603064.1">
    <property type="nucleotide sequence ID" value="NZ_NRRP01000019.1"/>
</dbReference>
<accession>A0A4R2NLE2</accession>
<dbReference type="EMBL" id="SLXL01000006">
    <property type="protein sequence ID" value="TCP22429.1"/>
    <property type="molecule type" value="Genomic_DNA"/>
</dbReference>
<sequence length="242" mass="26677">MKHMTGFVAPARVEAPELYTVWELPVANEGMPPIRVEIRRVTDEETGVRRYQARSRHPLTHGLTWVDHDLGRLEQTVREDLAQLCSEEHRQEWAPAIAVRTRSLSRLSNGVEHIGFDLAISPLRVAQSTQGRKGCTHITKSGEKVSVFAEKNAQYALADETAATTRRRPDSTAGRSAILLDADDPTIEALQGLAGTLHLFAQQLSAQLSPGPDGTREVPSPQALVETMRRAAEMMESRTSPG</sequence>
<dbReference type="AlphaFoldDB" id="A0A4R2NLE2"/>
<protein>
    <submittedName>
        <fullName evidence="1">Uncharacterized protein</fullName>
    </submittedName>
</protein>
<keyword evidence="2" id="KW-1185">Reference proteome</keyword>
<evidence type="ECO:0000313" key="1">
    <source>
        <dbReference type="EMBL" id="TCP22429.1"/>
    </source>
</evidence>
<reference evidence="1 2" key="1">
    <citation type="submission" date="2019-03" db="EMBL/GenBank/DDBJ databases">
        <title>Genomic Encyclopedia of Type Strains, Phase IV (KMG-IV): sequencing the most valuable type-strain genomes for metagenomic binning, comparative biology and taxonomic classification.</title>
        <authorList>
            <person name="Goeker M."/>
        </authorList>
    </citation>
    <scope>NUCLEOTIDE SEQUENCE [LARGE SCALE GENOMIC DNA]</scope>
    <source>
        <strain evidence="1 2">DSM 2781</strain>
    </source>
</reference>
<gene>
    <name evidence="1" type="ORF">EV656_10615</name>
</gene>
<name>A0A4R2NLE2_RHOAD</name>
<dbReference type="OrthoDB" id="9805504at2"/>
<dbReference type="Proteomes" id="UP000295733">
    <property type="component" value="Unassembled WGS sequence"/>
</dbReference>
<evidence type="ECO:0000313" key="2">
    <source>
        <dbReference type="Proteomes" id="UP000295733"/>
    </source>
</evidence>
<proteinExistence type="predicted"/>
<organism evidence="1 2">
    <name type="scientific">Rhodovulum adriaticum</name>
    <name type="common">Rhodopseudomonas adriatica</name>
    <dbReference type="NCBI Taxonomy" id="35804"/>
    <lineage>
        <taxon>Bacteria</taxon>
        <taxon>Pseudomonadati</taxon>
        <taxon>Pseudomonadota</taxon>
        <taxon>Alphaproteobacteria</taxon>
        <taxon>Rhodobacterales</taxon>
        <taxon>Paracoccaceae</taxon>
        <taxon>Rhodovulum</taxon>
    </lineage>
</organism>
<comment type="caution">
    <text evidence="1">The sequence shown here is derived from an EMBL/GenBank/DDBJ whole genome shotgun (WGS) entry which is preliminary data.</text>
</comment>